<dbReference type="EMBL" id="FOMJ01000004">
    <property type="protein sequence ID" value="SFD30352.1"/>
    <property type="molecule type" value="Genomic_DNA"/>
</dbReference>
<sequence>ALFRTAKYRPTYPPDGFADLEAARQWVLDFVTWYNQEHRHSAIRYVTPAERHRGRDEGLLARRQHRYQQARAAKPERWGSRPIRDWTPIGAVHLNPEPVVEAA</sequence>
<dbReference type="Proteomes" id="UP000198611">
    <property type="component" value="Unassembled WGS sequence"/>
</dbReference>
<dbReference type="SUPFAM" id="SSF53098">
    <property type="entry name" value="Ribonuclease H-like"/>
    <property type="match status" value="1"/>
</dbReference>
<gene>
    <name evidence="2" type="ORF">SAMN05660831_01359</name>
</gene>
<name>A0A1I1R7Y0_9GAMM</name>
<keyword evidence="3" id="KW-1185">Reference proteome</keyword>
<feature type="non-terminal residue" evidence="2">
    <location>
        <position position="1"/>
    </location>
</feature>
<proteinExistence type="predicted"/>
<protein>
    <submittedName>
        <fullName evidence="2">Integrase core domain-containing protein</fullName>
    </submittedName>
</protein>
<dbReference type="InterPro" id="IPR001584">
    <property type="entry name" value="Integrase_cat-core"/>
</dbReference>
<evidence type="ECO:0000259" key="1">
    <source>
        <dbReference type="Pfam" id="PF13683"/>
    </source>
</evidence>
<dbReference type="OrthoDB" id="9814512at2"/>
<dbReference type="GO" id="GO:0015074">
    <property type="term" value="P:DNA integration"/>
    <property type="evidence" value="ECO:0007669"/>
    <property type="project" value="InterPro"/>
</dbReference>
<reference evidence="2 3" key="1">
    <citation type="submission" date="2016-10" db="EMBL/GenBank/DDBJ databases">
        <authorList>
            <person name="de Groot N.N."/>
        </authorList>
    </citation>
    <scope>NUCLEOTIDE SEQUENCE [LARGE SCALE GENOMIC DNA]</scope>
    <source>
        <strain evidence="2 3">HL3</strain>
    </source>
</reference>
<evidence type="ECO:0000313" key="2">
    <source>
        <dbReference type="EMBL" id="SFD30352.1"/>
    </source>
</evidence>
<dbReference type="STRING" id="1123397.SAMN05660831_01359"/>
<feature type="domain" description="Integrase catalytic" evidence="1">
    <location>
        <begin position="3"/>
        <end position="48"/>
    </location>
</feature>
<accession>A0A1I1R7Y0</accession>
<dbReference type="RefSeq" id="WP_143613198.1">
    <property type="nucleotide sequence ID" value="NZ_FOMJ01000004.1"/>
</dbReference>
<organism evidence="2 3">
    <name type="scientific">Thiohalospira halophila DSM 15071</name>
    <dbReference type="NCBI Taxonomy" id="1123397"/>
    <lineage>
        <taxon>Bacteria</taxon>
        <taxon>Pseudomonadati</taxon>
        <taxon>Pseudomonadota</taxon>
        <taxon>Gammaproteobacteria</taxon>
        <taxon>Thiohalospirales</taxon>
        <taxon>Thiohalospiraceae</taxon>
        <taxon>Thiohalospira</taxon>
    </lineage>
</organism>
<dbReference type="AlphaFoldDB" id="A0A1I1R7Y0"/>
<evidence type="ECO:0000313" key="3">
    <source>
        <dbReference type="Proteomes" id="UP000198611"/>
    </source>
</evidence>
<dbReference type="InterPro" id="IPR012337">
    <property type="entry name" value="RNaseH-like_sf"/>
</dbReference>
<dbReference type="Pfam" id="PF13683">
    <property type="entry name" value="rve_3"/>
    <property type="match status" value="1"/>
</dbReference>